<feature type="transmembrane region" description="Helical" evidence="1">
    <location>
        <begin position="112"/>
        <end position="134"/>
    </location>
</feature>
<accession>A0ABD5QNL5</accession>
<keyword evidence="1" id="KW-0472">Membrane</keyword>
<dbReference type="Proteomes" id="UP001596145">
    <property type="component" value="Unassembled WGS sequence"/>
</dbReference>
<comment type="caution">
    <text evidence="2">The sequence shown here is derived from an EMBL/GenBank/DDBJ whole genome shotgun (WGS) entry which is preliminary data.</text>
</comment>
<dbReference type="EMBL" id="JBHSKV010000006">
    <property type="protein sequence ID" value="MFC5133880.1"/>
    <property type="molecule type" value="Genomic_DNA"/>
</dbReference>
<evidence type="ECO:0000256" key="1">
    <source>
        <dbReference type="SAM" id="Phobius"/>
    </source>
</evidence>
<reference evidence="2 3" key="1">
    <citation type="journal article" date="2019" name="Int. J. Syst. Evol. Microbiol.">
        <title>The Global Catalogue of Microorganisms (GCM) 10K type strain sequencing project: providing services to taxonomists for standard genome sequencing and annotation.</title>
        <authorList>
            <consortium name="The Broad Institute Genomics Platform"/>
            <consortium name="The Broad Institute Genome Sequencing Center for Infectious Disease"/>
            <person name="Wu L."/>
            <person name="Ma J."/>
        </authorList>
    </citation>
    <scope>NUCLEOTIDE SEQUENCE [LARGE SCALE GENOMIC DNA]</scope>
    <source>
        <strain evidence="2 3">CGMCC 1.16026</strain>
    </source>
</reference>
<protein>
    <submittedName>
        <fullName evidence="2">Uncharacterized protein</fullName>
    </submittedName>
</protein>
<sequence>MEDEQHWLASLAGTFLGTTVLGAVSEVLIQIDFLLGIICGTILGGLVGIAFMSKRYGKPDSVQQWLFNKADDGWTFVLRVFVATVSFGLFGLFWFAWIVLAHRRFGDATVDYWLESVLLAIVPLSTLALLWFLYRILSE</sequence>
<dbReference type="RefSeq" id="WP_136516532.1">
    <property type="nucleotide sequence ID" value="NZ_JBHSKV010000006.1"/>
</dbReference>
<proteinExistence type="predicted"/>
<keyword evidence="3" id="KW-1185">Reference proteome</keyword>
<keyword evidence="1" id="KW-0812">Transmembrane</keyword>
<feature type="transmembrane region" description="Helical" evidence="1">
    <location>
        <begin position="73"/>
        <end position="100"/>
    </location>
</feature>
<keyword evidence="1" id="KW-1133">Transmembrane helix</keyword>
<feature type="transmembrane region" description="Helical" evidence="1">
    <location>
        <begin position="31"/>
        <end position="53"/>
    </location>
</feature>
<evidence type="ECO:0000313" key="3">
    <source>
        <dbReference type="Proteomes" id="UP001596145"/>
    </source>
</evidence>
<gene>
    <name evidence="2" type="ORF">ACFPJA_03960</name>
</gene>
<name>A0ABD5QNL5_9EURY</name>
<dbReference type="AlphaFoldDB" id="A0ABD5QNL5"/>
<evidence type="ECO:0000313" key="2">
    <source>
        <dbReference type="EMBL" id="MFC5133880.1"/>
    </source>
</evidence>
<feature type="transmembrane region" description="Helical" evidence="1">
    <location>
        <begin position="6"/>
        <end position="24"/>
    </location>
</feature>
<organism evidence="2 3">
    <name type="scientific">Halorubrum glutamatedens</name>
    <dbReference type="NCBI Taxonomy" id="2707018"/>
    <lineage>
        <taxon>Archaea</taxon>
        <taxon>Methanobacteriati</taxon>
        <taxon>Methanobacteriota</taxon>
        <taxon>Stenosarchaea group</taxon>
        <taxon>Halobacteria</taxon>
        <taxon>Halobacteriales</taxon>
        <taxon>Haloferacaceae</taxon>
        <taxon>Halorubrum</taxon>
    </lineage>
</organism>